<feature type="signal peptide" evidence="1">
    <location>
        <begin position="1"/>
        <end position="20"/>
    </location>
</feature>
<evidence type="ECO:0000313" key="2">
    <source>
        <dbReference type="EMBL" id="GGS15965.1"/>
    </source>
</evidence>
<comment type="caution">
    <text evidence="2">The sequence shown here is derived from an EMBL/GenBank/DDBJ whole genome shotgun (WGS) entry which is preliminary data.</text>
</comment>
<dbReference type="Proteomes" id="UP000660680">
    <property type="component" value="Unassembled WGS sequence"/>
</dbReference>
<dbReference type="RefSeq" id="WP_189208643.1">
    <property type="nucleotide sequence ID" value="NZ_BMRB01000001.1"/>
</dbReference>
<dbReference type="PROSITE" id="PS51257">
    <property type="entry name" value="PROKAR_LIPOPROTEIN"/>
    <property type="match status" value="1"/>
</dbReference>
<evidence type="ECO:0000256" key="1">
    <source>
        <dbReference type="SAM" id="SignalP"/>
    </source>
</evidence>
<accession>A0A918G2E2</accession>
<evidence type="ECO:0000313" key="3">
    <source>
        <dbReference type="Proteomes" id="UP000660680"/>
    </source>
</evidence>
<keyword evidence="3" id="KW-1185">Reference proteome</keyword>
<dbReference type="EMBL" id="BMRB01000001">
    <property type="protein sequence ID" value="GGS15965.1"/>
    <property type="molecule type" value="Genomic_DNA"/>
</dbReference>
<protein>
    <submittedName>
        <fullName evidence="2">Uncharacterized protein</fullName>
    </submittedName>
</protein>
<dbReference type="AlphaFoldDB" id="A0A918G2E2"/>
<reference evidence="2" key="2">
    <citation type="submission" date="2020-09" db="EMBL/GenBank/DDBJ databases">
        <authorList>
            <person name="Sun Q."/>
            <person name="Ohkuma M."/>
        </authorList>
    </citation>
    <scope>NUCLEOTIDE SEQUENCE</scope>
    <source>
        <strain evidence="2">JCM 3276</strain>
    </source>
</reference>
<sequence>MRGVVNLLMVLLGASGCSNAVVGHPSPEPLRATEVILLSPMSAPEDTARWRITEEAVGGCHSSSISPANSRARRCFTEDSQVLDPCYVSPFAGSDEALCLSDPTGGDAVRIVITSDA</sequence>
<reference evidence="2" key="1">
    <citation type="journal article" date="2014" name="Int. J. Syst. Evol. Microbiol.">
        <title>Complete genome sequence of Corynebacterium casei LMG S-19264T (=DSM 44701T), isolated from a smear-ripened cheese.</title>
        <authorList>
            <consortium name="US DOE Joint Genome Institute (JGI-PGF)"/>
            <person name="Walter F."/>
            <person name="Albersmeier A."/>
            <person name="Kalinowski J."/>
            <person name="Ruckert C."/>
        </authorList>
    </citation>
    <scope>NUCLEOTIDE SEQUENCE</scope>
    <source>
        <strain evidence="2">JCM 3276</strain>
    </source>
</reference>
<keyword evidence="1" id="KW-0732">Signal</keyword>
<proteinExistence type="predicted"/>
<name>A0A918G2E2_9PSEU</name>
<gene>
    <name evidence="2" type="ORF">GCM10010171_05120</name>
</gene>
<feature type="chain" id="PRO_5037769693" evidence="1">
    <location>
        <begin position="21"/>
        <end position="117"/>
    </location>
</feature>
<organism evidence="2 3">
    <name type="scientific">Actinokineospora fastidiosa</name>
    <dbReference type="NCBI Taxonomy" id="1816"/>
    <lineage>
        <taxon>Bacteria</taxon>
        <taxon>Bacillati</taxon>
        <taxon>Actinomycetota</taxon>
        <taxon>Actinomycetes</taxon>
        <taxon>Pseudonocardiales</taxon>
        <taxon>Pseudonocardiaceae</taxon>
        <taxon>Actinokineospora</taxon>
    </lineage>
</organism>